<evidence type="ECO:0000313" key="4">
    <source>
        <dbReference type="Proteomes" id="UP001143370"/>
    </source>
</evidence>
<dbReference type="Proteomes" id="UP001143370">
    <property type="component" value="Unassembled WGS sequence"/>
</dbReference>
<organism evidence="3 4">
    <name type="scientific">Ancylobacter dichloromethanicus</name>
    <dbReference type="NCBI Taxonomy" id="518825"/>
    <lineage>
        <taxon>Bacteria</taxon>
        <taxon>Pseudomonadati</taxon>
        <taxon>Pseudomonadota</taxon>
        <taxon>Alphaproteobacteria</taxon>
        <taxon>Hyphomicrobiales</taxon>
        <taxon>Xanthobacteraceae</taxon>
        <taxon>Ancylobacter</taxon>
    </lineage>
</organism>
<dbReference type="AlphaFoldDB" id="A0A9W6JD91"/>
<evidence type="ECO:0000256" key="1">
    <source>
        <dbReference type="ARBA" id="ARBA00010894"/>
    </source>
</evidence>
<accession>A0A9W6JD91</accession>
<reference evidence="3" key="2">
    <citation type="submission" date="2023-01" db="EMBL/GenBank/DDBJ databases">
        <authorList>
            <person name="Sun Q."/>
            <person name="Evtushenko L."/>
        </authorList>
    </citation>
    <scope>NUCLEOTIDE SEQUENCE</scope>
    <source>
        <strain evidence="3">VKM B-2484</strain>
    </source>
</reference>
<proteinExistence type="inferred from homology"/>
<dbReference type="GO" id="GO:0016020">
    <property type="term" value="C:membrane"/>
    <property type="evidence" value="ECO:0007669"/>
    <property type="project" value="InterPro"/>
</dbReference>
<keyword evidence="2" id="KW-0472">Membrane</keyword>
<sequence>MYSILWLFDTLITLYVWILIASAILSWLVAFNVVNPHNQIVRSIGEFLWRVTEPALAPLRRILPNLGGIDISPVILIILLYFVRNLVFELVAGA</sequence>
<dbReference type="PANTHER" id="PTHR33219">
    <property type="entry name" value="YLMG HOMOLOG PROTEIN 2, CHLOROPLASTIC"/>
    <property type="match status" value="1"/>
</dbReference>
<keyword evidence="4" id="KW-1185">Reference proteome</keyword>
<dbReference type="PANTHER" id="PTHR33219:SF14">
    <property type="entry name" value="PROTEIN COFACTOR ASSEMBLY OF COMPLEX C SUBUNIT B CCB3, CHLOROPLASTIC-RELATED"/>
    <property type="match status" value="1"/>
</dbReference>
<keyword evidence="2" id="KW-1133">Transmembrane helix</keyword>
<evidence type="ECO:0000256" key="2">
    <source>
        <dbReference type="SAM" id="Phobius"/>
    </source>
</evidence>
<name>A0A9W6JD91_9HYPH</name>
<comment type="caution">
    <text evidence="3">The sequence shown here is derived from an EMBL/GenBank/DDBJ whole genome shotgun (WGS) entry which is preliminary data.</text>
</comment>
<keyword evidence="2" id="KW-0812">Transmembrane</keyword>
<protein>
    <submittedName>
        <fullName evidence="3">YggT family protein</fullName>
    </submittedName>
</protein>
<gene>
    <name evidence="3" type="ORF">GCM10017643_44040</name>
</gene>
<dbReference type="RefSeq" id="WP_213376072.1">
    <property type="nucleotide sequence ID" value="NZ_BSFJ01000037.1"/>
</dbReference>
<dbReference type="EMBL" id="BSFJ01000037">
    <property type="protein sequence ID" value="GLK74286.1"/>
    <property type="molecule type" value="Genomic_DNA"/>
</dbReference>
<reference evidence="3" key="1">
    <citation type="journal article" date="2014" name="Int. J. Syst. Evol. Microbiol.">
        <title>Complete genome sequence of Corynebacterium casei LMG S-19264T (=DSM 44701T), isolated from a smear-ripened cheese.</title>
        <authorList>
            <consortium name="US DOE Joint Genome Institute (JGI-PGF)"/>
            <person name="Walter F."/>
            <person name="Albersmeier A."/>
            <person name="Kalinowski J."/>
            <person name="Ruckert C."/>
        </authorList>
    </citation>
    <scope>NUCLEOTIDE SEQUENCE</scope>
    <source>
        <strain evidence="3">VKM B-2484</strain>
    </source>
</reference>
<feature type="transmembrane region" description="Helical" evidence="2">
    <location>
        <begin position="12"/>
        <end position="34"/>
    </location>
</feature>
<dbReference type="Pfam" id="PF02325">
    <property type="entry name" value="CCB3_YggT"/>
    <property type="match status" value="1"/>
</dbReference>
<feature type="transmembrane region" description="Helical" evidence="2">
    <location>
        <begin position="62"/>
        <end position="83"/>
    </location>
</feature>
<evidence type="ECO:0000313" key="3">
    <source>
        <dbReference type="EMBL" id="GLK74286.1"/>
    </source>
</evidence>
<dbReference type="InterPro" id="IPR003425">
    <property type="entry name" value="CCB3/YggT"/>
</dbReference>
<comment type="similarity">
    <text evidence="1">Belongs to the YggT family.</text>
</comment>